<dbReference type="PANTHER" id="PTHR10774:SF190">
    <property type="entry name" value="C2 CALCIUM_LIPID-BINDING ENDONUCLEASE_EXONUCLEASE_PHOSPHATASE-RELATED"/>
    <property type="match status" value="1"/>
</dbReference>
<keyword evidence="3" id="KW-1185">Reference proteome</keyword>
<dbReference type="Pfam" id="PF00168">
    <property type="entry name" value="C2"/>
    <property type="match status" value="1"/>
</dbReference>
<dbReference type="CDD" id="cd00030">
    <property type="entry name" value="C2"/>
    <property type="match status" value="1"/>
</dbReference>
<dbReference type="InterPro" id="IPR035892">
    <property type="entry name" value="C2_domain_sf"/>
</dbReference>
<dbReference type="InterPro" id="IPR000008">
    <property type="entry name" value="C2_dom"/>
</dbReference>
<dbReference type="PRINTS" id="PR00360">
    <property type="entry name" value="C2DOMAIN"/>
</dbReference>
<dbReference type="STRING" id="888268.A0A1E5VK29"/>
<accession>A0A1E5VK29</accession>
<dbReference type="GO" id="GO:0005783">
    <property type="term" value="C:endoplasmic reticulum"/>
    <property type="evidence" value="ECO:0007669"/>
    <property type="project" value="TreeGrafter"/>
</dbReference>
<name>A0A1E5VK29_9POAL</name>
<dbReference type="InterPro" id="IPR045050">
    <property type="entry name" value="Synaptotagmin_plant"/>
</dbReference>
<dbReference type="AlphaFoldDB" id="A0A1E5VK29"/>
<dbReference type="SMART" id="SM00239">
    <property type="entry name" value="C2"/>
    <property type="match status" value="1"/>
</dbReference>
<evidence type="ECO:0000259" key="1">
    <source>
        <dbReference type="PROSITE" id="PS50004"/>
    </source>
</evidence>
<dbReference type="PANTHER" id="PTHR10774">
    <property type="entry name" value="EXTENDED SYNAPTOTAGMIN-RELATED"/>
    <property type="match status" value="1"/>
</dbReference>
<evidence type="ECO:0000313" key="2">
    <source>
        <dbReference type="EMBL" id="OEL25475.1"/>
    </source>
</evidence>
<dbReference type="Proteomes" id="UP000095767">
    <property type="component" value="Unassembled WGS sequence"/>
</dbReference>
<evidence type="ECO:0000313" key="3">
    <source>
        <dbReference type="Proteomes" id="UP000095767"/>
    </source>
</evidence>
<dbReference type="OrthoDB" id="67700at2759"/>
<dbReference type="PROSITE" id="PS50004">
    <property type="entry name" value="C2"/>
    <property type="match status" value="1"/>
</dbReference>
<dbReference type="GO" id="GO:0008289">
    <property type="term" value="F:lipid binding"/>
    <property type="evidence" value="ECO:0007669"/>
    <property type="project" value="InterPro"/>
</dbReference>
<proteinExistence type="predicted"/>
<feature type="domain" description="C2" evidence="1">
    <location>
        <begin position="173"/>
        <end position="290"/>
    </location>
</feature>
<organism evidence="2 3">
    <name type="scientific">Dichanthelium oligosanthes</name>
    <dbReference type="NCBI Taxonomy" id="888268"/>
    <lineage>
        <taxon>Eukaryota</taxon>
        <taxon>Viridiplantae</taxon>
        <taxon>Streptophyta</taxon>
        <taxon>Embryophyta</taxon>
        <taxon>Tracheophyta</taxon>
        <taxon>Spermatophyta</taxon>
        <taxon>Magnoliopsida</taxon>
        <taxon>Liliopsida</taxon>
        <taxon>Poales</taxon>
        <taxon>Poaceae</taxon>
        <taxon>PACMAD clade</taxon>
        <taxon>Panicoideae</taxon>
        <taxon>Panicodae</taxon>
        <taxon>Paniceae</taxon>
        <taxon>Dichantheliinae</taxon>
        <taxon>Dichanthelium</taxon>
    </lineage>
</organism>
<sequence length="406" mass="44469">MGQLIFGMVAGLLLGVALMAAWSRLMRRRAAKRVAKVKWMNKQLSKLWPFIAQAATLVVKESVEPLLDDYRPPGIKSLKFSKFFLGNVSPKIEGCLTNAILVPKLNTTCINEATCSILIITLTCMKEPEPKIQYTLKAVGGSLNAIPGLSDMIDVTVNSMVTDMLQWPHRLVVPLGVNVDTSDMELKPQGRLAVTVVKATRLVNMEMIGKSDPYVVLYIRPMFKVKTKVVDNNLNPEWNETFYLIVEDKETQAVIFEIYDEDTLQQDKKMGVAKLAVNSLEPESPTEINLHLLQSLDSLKTKDKRDRGTLHLSVLYHPFTREEQVEAMQQEKKAMAERKRLKEAGLIGSTMDALGGAASLVGSGVVGGVGLVGSGIGAVGSGLGKAGKFMGRTVTGNFSMSSSRRS</sequence>
<gene>
    <name evidence="2" type="ORF">BAE44_0013504</name>
</gene>
<comment type="caution">
    <text evidence="2">The sequence shown here is derived from an EMBL/GenBank/DDBJ whole genome shotgun (WGS) entry which is preliminary data.</text>
</comment>
<reference evidence="2 3" key="1">
    <citation type="submission" date="2016-09" db="EMBL/GenBank/DDBJ databases">
        <title>The draft genome of Dichanthelium oligosanthes: A C3 panicoid grass species.</title>
        <authorList>
            <person name="Studer A.J."/>
            <person name="Schnable J.C."/>
            <person name="Brutnell T.P."/>
        </authorList>
    </citation>
    <scope>NUCLEOTIDE SEQUENCE [LARGE SCALE GENOMIC DNA]</scope>
    <source>
        <strain evidence="3">cv. Kellogg 1175</strain>
        <tissue evidence="2">Leaf</tissue>
    </source>
</reference>
<dbReference type="FunFam" id="2.60.40.150:FF:000130">
    <property type="entry name" value="synaptotagmin-4 isoform X1"/>
    <property type="match status" value="1"/>
</dbReference>
<dbReference type="SUPFAM" id="SSF49562">
    <property type="entry name" value="C2 domain (Calcium/lipid-binding domain, CaLB)"/>
    <property type="match status" value="1"/>
</dbReference>
<dbReference type="Gene3D" id="2.60.40.150">
    <property type="entry name" value="C2 domain"/>
    <property type="match status" value="1"/>
</dbReference>
<dbReference type="EMBL" id="LWDX02037181">
    <property type="protein sequence ID" value="OEL25475.1"/>
    <property type="molecule type" value="Genomic_DNA"/>
</dbReference>
<protein>
    <submittedName>
        <fullName evidence="2">Synaptotagmin-5</fullName>
    </submittedName>
</protein>